<keyword evidence="1" id="KW-0378">Hydrolase</keyword>
<evidence type="ECO:0000313" key="2">
    <source>
        <dbReference type="Proteomes" id="UP000478052"/>
    </source>
</evidence>
<proteinExistence type="predicted"/>
<dbReference type="OrthoDB" id="6766179at2759"/>
<organism evidence="1 2">
    <name type="scientific">Aphis craccivora</name>
    <name type="common">Cowpea aphid</name>
    <dbReference type="NCBI Taxonomy" id="307492"/>
    <lineage>
        <taxon>Eukaryota</taxon>
        <taxon>Metazoa</taxon>
        <taxon>Ecdysozoa</taxon>
        <taxon>Arthropoda</taxon>
        <taxon>Hexapoda</taxon>
        <taxon>Insecta</taxon>
        <taxon>Pterygota</taxon>
        <taxon>Neoptera</taxon>
        <taxon>Paraneoptera</taxon>
        <taxon>Hemiptera</taxon>
        <taxon>Sternorrhyncha</taxon>
        <taxon>Aphidomorpha</taxon>
        <taxon>Aphidoidea</taxon>
        <taxon>Aphididae</taxon>
        <taxon>Aphidini</taxon>
        <taxon>Aphis</taxon>
        <taxon>Aphis</taxon>
    </lineage>
</organism>
<keyword evidence="1" id="KW-0269">Exonuclease</keyword>
<sequence>MQQKQLSGLRSELKRLHDSGDYGWVIRNSYGSPKLVQDLRLNYLILNVILPALTIRSLRLTETWLNNDIADGELNLFSYNVFRSDRNSTTSGCSRGGGVLISIRIDLPSYLIPVTCLDIETLFVSFTKRKKVYN</sequence>
<dbReference type="Proteomes" id="UP000478052">
    <property type="component" value="Unassembled WGS sequence"/>
</dbReference>
<accession>A0A6G0W2M1</accession>
<gene>
    <name evidence="1" type="ORF">FWK35_00026425</name>
</gene>
<dbReference type="EMBL" id="VUJU01009712">
    <property type="protein sequence ID" value="KAF0718163.1"/>
    <property type="molecule type" value="Genomic_DNA"/>
</dbReference>
<protein>
    <submittedName>
        <fullName evidence="1">Endo/exonuclease/phosphatase domain-containing protein</fullName>
    </submittedName>
</protein>
<keyword evidence="1" id="KW-0540">Nuclease</keyword>
<name>A0A6G0W2M1_APHCR</name>
<evidence type="ECO:0000313" key="1">
    <source>
        <dbReference type="EMBL" id="KAF0718163.1"/>
    </source>
</evidence>
<reference evidence="1 2" key="1">
    <citation type="submission" date="2019-08" db="EMBL/GenBank/DDBJ databases">
        <title>Whole genome of Aphis craccivora.</title>
        <authorList>
            <person name="Voronova N.V."/>
            <person name="Shulinski R.S."/>
            <person name="Bandarenka Y.V."/>
            <person name="Zhorov D.G."/>
            <person name="Warner D."/>
        </authorList>
    </citation>
    <scope>NUCLEOTIDE SEQUENCE [LARGE SCALE GENOMIC DNA]</scope>
    <source>
        <strain evidence="1">180601</strain>
        <tissue evidence="1">Whole Body</tissue>
    </source>
</reference>
<dbReference type="AlphaFoldDB" id="A0A6G0W2M1"/>
<keyword evidence="2" id="KW-1185">Reference proteome</keyword>
<dbReference type="GO" id="GO:0004527">
    <property type="term" value="F:exonuclease activity"/>
    <property type="evidence" value="ECO:0007669"/>
    <property type="project" value="UniProtKB-KW"/>
</dbReference>
<comment type="caution">
    <text evidence="1">The sequence shown here is derived from an EMBL/GenBank/DDBJ whole genome shotgun (WGS) entry which is preliminary data.</text>
</comment>